<name>A0A4R0R9N2_9APHY</name>
<dbReference type="Gene3D" id="3.90.190.10">
    <property type="entry name" value="Protein tyrosine phosphatase superfamily"/>
    <property type="match status" value="1"/>
</dbReference>
<evidence type="ECO:0000313" key="5">
    <source>
        <dbReference type="Proteomes" id="UP000292702"/>
    </source>
</evidence>
<evidence type="ECO:0000313" key="4">
    <source>
        <dbReference type="EMBL" id="TCD60258.1"/>
    </source>
</evidence>
<protein>
    <recommendedName>
        <fullName evidence="3">Tyrosine specific protein phosphatases domain-containing protein</fullName>
    </recommendedName>
</protein>
<dbReference type="Pfam" id="PF22784">
    <property type="entry name" value="PTP-SAK"/>
    <property type="match status" value="1"/>
</dbReference>
<gene>
    <name evidence="4" type="ORF">EIP91_010450</name>
</gene>
<dbReference type="InterPro" id="IPR000387">
    <property type="entry name" value="Tyr_Pase_dom"/>
</dbReference>
<reference evidence="4 5" key="1">
    <citation type="submission" date="2018-11" db="EMBL/GenBank/DDBJ databases">
        <title>Genome assembly of Steccherinum ochraceum LE-BIN_3174, the white-rot fungus of the Steccherinaceae family (The Residual Polyporoid clade, Polyporales, Basidiomycota).</title>
        <authorList>
            <person name="Fedorova T.V."/>
            <person name="Glazunova O.A."/>
            <person name="Landesman E.O."/>
            <person name="Moiseenko K.V."/>
            <person name="Psurtseva N.V."/>
            <person name="Savinova O.S."/>
            <person name="Shakhova N.V."/>
            <person name="Tyazhelova T.V."/>
            <person name="Vasina D.V."/>
        </authorList>
    </citation>
    <scope>NUCLEOTIDE SEQUENCE [LARGE SCALE GENOMIC DNA]</scope>
    <source>
        <strain evidence="4 5">LE-BIN_3174</strain>
    </source>
</reference>
<evidence type="ECO:0000259" key="3">
    <source>
        <dbReference type="PROSITE" id="PS50056"/>
    </source>
</evidence>
<keyword evidence="1" id="KW-0378">Hydrolase</keyword>
<dbReference type="STRING" id="92696.A0A4R0R9N2"/>
<dbReference type="InterPro" id="IPR029021">
    <property type="entry name" value="Prot-tyrosine_phosphatase-like"/>
</dbReference>
<dbReference type="PANTHER" id="PTHR23339">
    <property type="entry name" value="TYROSINE SPECIFIC PROTEIN PHOSPHATASE AND DUAL SPECIFICITY PROTEIN PHOSPHATASE"/>
    <property type="match status" value="1"/>
</dbReference>
<organism evidence="4 5">
    <name type="scientific">Steccherinum ochraceum</name>
    <dbReference type="NCBI Taxonomy" id="92696"/>
    <lineage>
        <taxon>Eukaryota</taxon>
        <taxon>Fungi</taxon>
        <taxon>Dikarya</taxon>
        <taxon>Basidiomycota</taxon>
        <taxon>Agaricomycotina</taxon>
        <taxon>Agaricomycetes</taxon>
        <taxon>Polyporales</taxon>
        <taxon>Steccherinaceae</taxon>
        <taxon>Steccherinum</taxon>
    </lineage>
</organism>
<dbReference type="OrthoDB" id="266663at2759"/>
<dbReference type="Proteomes" id="UP000292702">
    <property type="component" value="Unassembled WGS sequence"/>
</dbReference>
<dbReference type="GO" id="GO:0016791">
    <property type="term" value="F:phosphatase activity"/>
    <property type="evidence" value="ECO:0007669"/>
    <property type="project" value="UniProtKB-ARBA"/>
</dbReference>
<dbReference type="SUPFAM" id="SSF52799">
    <property type="entry name" value="(Phosphotyrosine protein) phosphatases II"/>
    <property type="match status" value="1"/>
</dbReference>
<dbReference type="EMBL" id="RWJN01000628">
    <property type="protein sequence ID" value="TCD60258.1"/>
    <property type="molecule type" value="Genomic_DNA"/>
</dbReference>
<sequence>MSVSLIEKLTTLSAQSSSLSDRQSQVEQAVNGRVDTRRPSPDLLLASEQLHPDIKETVLTRVPYSDELKEDLHAALTSFLDVQPKVSTVQVDNTQPLLRTSETHPINISAMIPAELLHIISSNLTRVDHDLPVLFNVPFSFQLHRLLFRSHFSHDSRVSRSTTGIDGFVLNDPRHTAMFSPSASRSPTASPKPSSFVNLLWTQTFLRKAVIASSFGHGNAKGLRHSLSISSSISTGEPKGILGHQAPDGLLDECGDFITSPGQGVADNQPSQNHSLKRHCMVDVAPVFHGEGRRYLMGNLFLSSCPGKKGTVIVHPPISSYVVIVLTYISNLPDLRRMSEMGVRCIVCCLDDSELEFLGAPWQEYSRTADELGIDVLRIQIPEGLTPLDMEAFDAHLTRLIDTYTLAGRHVLVHCRGGVGRAGLVACCWTVKLGLCGWTETRVCISGTASDTHSSSASVESGTLQLVQRVLAVVRKQRSPKAIETFEQVKFLVDYVEYIRATKAAIHSPQV</sequence>
<keyword evidence="5" id="KW-1185">Reference proteome</keyword>
<feature type="compositionally biased region" description="Low complexity" evidence="2">
    <location>
        <begin position="14"/>
        <end position="25"/>
    </location>
</feature>
<feature type="domain" description="Tyrosine specific protein phosphatases" evidence="3">
    <location>
        <begin position="395"/>
        <end position="425"/>
    </location>
</feature>
<dbReference type="AlphaFoldDB" id="A0A4R0R9N2"/>
<dbReference type="PROSITE" id="PS50056">
    <property type="entry name" value="TYR_PHOSPHATASE_2"/>
    <property type="match status" value="1"/>
</dbReference>
<evidence type="ECO:0000256" key="1">
    <source>
        <dbReference type="ARBA" id="ARBA00022801"/>
    </source>
</evidence>
<accession>A0A4R0R9N2</accession>
<evidence type="ECO:0000256" key="2">
    <source>
        <dbReference type="SAM" id="MobiDB-lite"/>
    </source>
</evidence>
<dbReference type="InterPro" id="IPR057023">
    <property type="entry name" value="PTP-SAK"/>
</dbReference>
<dbReference type="InterPro" id="IPR050561">
    <property type="entry name" value="PTP"/>
</dbReference>
<feature type="region of interest" description="Disordered" evidence="2">
    <location>
        <begin position="14"/>
        <end position="39"/>
    </location>
</feature>
<comment type="caution">
    <text evidence="4">The sequence shown here is derived from an EMBL/GenBank/DDBJ whole genome shotgun (WGS) entry which is preliminary data.</text>
</comment>
<proteinExistence type="predicted"/>